<evidence type="ECO:0000256" key="4">
    <source>
        <dbReference type="SAM" id="MobiDB-lite"/>
    </source>
</evidence>
<accession>A0A9J7EQK0</accession>
<dbReference type="PANTHER" id="PTHR21402:SF5">
    <property type="entry name" value="GAMETOCYTE SPECIFIC FACTOR 1"/>
    <property type="match status" value="1"/>
</dbReference>
<name>A0A9J7EQK0_SPOLT</name>
<feature type="region of interest" description="Disordered" evidence="4">
    <location>
        <begin position="78"/>
        <end position="167"/>
    </location>
</feature>
<keyword evidence="1" id="KW-0479">Metal-binding</keyword>
<evidence type="ECO:0000256" key="2">
    <source>
        <dbReference type="ARBA" id="ARBA00022771"/>
    </source>
</evidence>
<dbReference type="CTD" id="121355"/>
<gene>
    <name evidence="7 8" type="primary">LOC111360720</name>
</gene>
<reference evidence="7 8" key="1">
    <citation type="submission" date="2025-04" db="UniProtKB">
        <authorList>
            <consortium name="RefSeq"/>
        </authorList>
    </citation>
    <scope>IDENTIFICATION</scope>
    <source>
        <strain evidence="7 8">Ishihara</strain>
        <tissue evidence="7 8">Whole body</tissue>
    </source>
</reference>
<dbReference type="KEGG" id="sliu:111360720"/>
<keyword evidence="2" id="KW-0863">Zinc-finger</keyword>
<feature type="domain" description="CHHC U11-48K-type" evidence="5">
    <location>
        <begin position="40"/>
        <end position="67"/>
    </location>
</feature>
<dbReference type="InterPro" id="IPR036236">
    <property type="entry name" value="Znf_C2H2_sf"/>
</dbReference>
<evidence type="ECO:0000313" key="6">
    <source>
        <dbReference type="Proteomes" id="UP000301870"/>
    </source>
</evidence>
<dbReference type="RefSeq" id="XP_022832634.1">
    <property type="nucleotide sequence ID" value="XM_022976866.1"/>
</dbReference>
<dbReference type="InterPro" id="IPR022776">
    <property type="entry name" value="TRM13/UPF0224_CHHC_Znf_dom"/>
</dbReference>
<dbReference type="RefSeq" id="XP_022832624.1">
    <property type="nucleotide sequence ID" value="XM_022976856.1"/>
</dbReference>
<dbReference type="OrthoDB" id="5839404at2759"/>
<dbReference type="Pfam" id="PF05253">
    <property type="entry name" value="zf-U11-48K"/>
    <property type="match status" value="2"/>
</dbReference>
<evidence type="ECO:0000256" key="1">
    <source>
        <dbReference type="ARBA" id="ARBA00022723"/>
    </source>
</evidence>
<dbReference type="Proteomes" id="UP000301870">
    <property type="component" value="Chromosome 3"/>
</dbReference>
<dbReference type="PANTHER" id="PTHR21402">
    <property type="entry name" value="GAMETOCYTE SPECIFIC FACTOR 1-RELATED"/>
    <property type="match status" value="1"/>
</dbReference>
<evidence type="ECO:0000256" key="3">
    <source>
        <dbReference type="ARBA" id="ARBA00022833"/>
    </source>
</evidence>
<dbReference type="PROSITE" id="PS51800">
    <property type="entry name" value="ZF_CHHC_U11_48K"/>
    <property type="match status" value="2"/>
</dbReference>
<dbReference type="GO" id="GO:0008270">
    <property type="term" value="F:zinc ion binding"/>
    <property type="evidence" value="ECO:0007669"/>
    <property type="project" value="UniProtKB-KW"/>
</dbReference>
<evidence type="ECO:0000313" key="7">
    <source>
        <dbReference type="RefSeq" id="XP_022832624.1"/>
    </source>
</evidence>
<dbReference type="SUPFAM" id="SSF57667">
    <property type="entry name" value="beta-beta-alpha zinc fingers"/>
    <property type="match status" value="1"/>
</dbReference>
<dbReference type="AlphaFoldDB" id="A0A9J7EQK0"/>
<protein>
    <submittedName>
        <fullName evidence="7 8">Gametocyte-specific factor 1-like isoform X1</fullName>
    </submittedName>
</protein>
<dbReference type="GeneID" id="111360720"/>
<evidence type="ECO:0000313" key="8">
    <source>
        <dbReference type="RefSeq" id="XP_022832634.1"/>
    </source>
</evidence>
<keyword evidence="3" id="KW-0862">Zinc</keyword>
<organism evidence="6 7">
    <name type="scientific">Spodoptera litura</name>
    <name type="common">Asian cotton leafworm</name>
    <dbReference type="NCBI Taxonomy" id="69820"/>
    <lineage>
        <taxon>Eukaryota</taxon>
        <taxon>Metazoa</taxon>
        <taxon>Ecdysozoa</taxon>
        <taxon>Arthropoda</taxon>
        <taxon>Hexapoda</taxon>
        <taxon>Insecta</taxon>
        <taxon>Pterygota</taxon>
        <taxon>Neoptera</taxon>
        <taxon>Endopterygota</taxon>
        <taxon>Lepidoptera</taxon>
        <taxon>Glossata</taxon>
        <taxon>Ditrysia</taxon>
        <taxon>Noctuoidea</taxon>
        <taxon>Noctuidae</taxon>
        <taxon>Amphipyrinae</taxon>
        <taxon>Spodoptera</taxon>
    </lineage>
</organism>
<evidence type="ECO:0000259" key="5">
    <source>
        <dbReference type="PROSITE" id="PS51800"/>
    </source>
</evidence>
<feature type="compositionally biased region" description="Low complexity" evidence="4">
    <location>
        <begin position="83"/>
        <end position="95"/>
    </location>
</feature>
<dbReference type="InterPro" id="IPR051591">
    <property type="entry name" value="UPF0224_FAM112_RNA_Proc"/>
</dbReference>
<proteinExistence type="predicted"/>
<sequence length="167" mass="18864">MEPQPHDLISCPYNKAHQVEHYKMHVHLQKCRKQYPDSGMVSCPFNATHVVNEVELNYHISSCPDRVMLDTQVYVTDDDHRPVVPVVSQPVPDSSADWEDDPQTSFVPDPSRKPHVIQKIKGATPSERRKARCQNTTQYRPLEKQPSPPPSPEPEPDAGNSGSQSHP</sequence>
<feature type="domain" description="CHHC U11-48K-type" evidence="5">
    <location>
        <begin position="8"/>
        <end position="35"/>
    </location>
</feature>
<keyword evidence="6" id="KW-1185">Reference proteome</keyword>